<keyword evidence="4 10" id="KW-0227">DNA damage</keyword>
<dbReference type="GO" id="GO:0004519">
    <property type="term" value="F:endonuclease activity"/>
    <property type="evidence" value="ECO:0007669"/>
    <property type="project" value="UniProtKB-KW"/>
</dbReference>
<evidence type="ECO:0000313" key="12">
    <source>
        <dbReference type="EMBL" id="MBS7526408.1"/>
    </source>
</evidence>
<comment type="caution">
    <text evidence="12">The sequence shown here is derived from an EMBL/GenBank/DDBJ whole genome shotgun (WGS) entry which is preliminary data.</text>
</comment>
<keyword evidence="6 10" id="KW-0408">Iron</keyword>
<dbReference type="Proteomes" id="UP000746471">
    <property type="component" value="Unassembled WGS sequence"/>
</dbReference>
<proteinExistence type="inferred from homology"/>
<dbReference type="SUPFAM" id="SSF48150">
    <property type="entry name" value="DNA-glycosylase"/>
    <property type="match status" value="1"/>
</dbReference>
<keyword evidence="9 10" id="KW-0326">Glycosidase</keyword>
<dbReference type="PROSITE" id="PS00764">
    <property type="entry name" value="ENDONUCLEASE_III_1"/>
    <property type="match status" value="1"/>
</dbReference>
<comment type="catalytic activity">
    <reaction evidence="10">
        <text>2'-deoxyribonucleotide-(2'-deoxyribose 5'-phosphate)-2'-deoxyribonucleotide-DNA = a 3'-end 2'-deoxyribonucleotide-(2,3-dehydro-2,3-deoxyribose 5'-phosphate)-DNA + a 5'-end 5'-phospho-2'-deoxyribonucleoside-DNA + H(+)</text>
        <dbReference type="Rhea" id="RHEA:66592"/>
        <dbReference type="Rhea" id="RHEA-COMP:13180"/>
        <dbReference type="Rhea" id="RHEA-COMP:16897"/>
        <dbReference type="Rhea" id="RHEA-COMP:17067"/>
        <dbReference type="ChEBI" id="CHEBI:15378"/>
        <dbReference type="ChEBI" id="CHEBI:136412"/>
        <dbReference type="ChEBI" id="CHEBI:157695"/>
        <dbReference type="ChEBI" id="CHEBI:167181"/>
        <dbReference type="EC" id="4.2.99.18"/>
    </reaction>
</comment>
<comment type="function">
    <text evidence="10">DNA repair enzyme that has both DNA N-glycosylase activity and AP-lyase activity. The DNA N-glycosylase activity releases various damaged pyrimidines from DNA by cleaving the N-glycosidic bond, leaving an AP (apurinic/apyrimidinic) site. The AP-lyase activity cleaves the phosphodiester bond 3' to the AP site by a beta-elimination, leaving a 3'-terminal unsaturated sugar and a product with a terminal 5'-phosphate.</text>
</comment>
<evidence type="ECO:0000256" key="5">
    <source>
        <dbReference type="ARBA" id="ARBA00022801"/>
    </source>
</evidence>
<accession>A0ABS5PMM6</accession>
<dbReference type="InterPro" id="IPR003265">
    <property type="entry name" value="HhH-GPD_domain"/>
</dbReference>
<evidence type="ECO:0000256" key="10">
    <source>
        <dbReference type="HAMAP-Rule" id="MF_00942"/>
    </source>
</evidence>
<dbReference type="PIRSF" id="PIRSF001435">
    <property type="entry name" value="Nth"/>
    <property type="match status" value="1"/>
</dbReference>
<reference evidence="12 13" key="1">
    <citation type="submission" date="2021-05" db="EMBL/GenBank/DDBJ databases">
        <title>Fusibacter ferrireducens sp. nov., an anaerobic, sulfur- and Fe-reducing bacterium isolated from the mangrove sediment.</title>
        <authorList>
            <person name="Qiu D."/>
        </authorList>
    </citation>
    <scope>NUCLEOTIDE SEQUENCE [LARGE SCALE GENOMIC DNA]</scope>
    <source>
        <strain evidence="12 13">DSM 12116</strain>
    </source>
</reference>
<evidence type="ECO:0000256" key="4">
    <source>
        <dbReference type="ARBA" id="ARBA00022763"/>
    </source>
</evidence>
<protein>
    <recommendedName>
        <fullName evidence="10">Endonuclease III</fullName>
        <ecNumber evidence="10">4.2.99.18</ecNumber>
    </recommendedName>
    <alternativeName>
        <fullName evidence="10">DNA-(apurinic or apyrimidinic site) lyase</fullName>
    </alternativeName>
</protein>
<dbReference type="RefSeq" id="WP_213236269.1">
    <property type="nucleotide sequence ID" value="NZ_JAHBCL010000010.1"/>
</dbReference>
<feature type="domain" description="HhH-GPD" evidence="11">
    <location>
        <begin position="39"/>
        <end position="186"/>
    </location>
</feature>
<evidence type="ECO:0000256" key="8">
    <source>
        <dbReference type="ARBA" id="ARBA00023204"/>
    </source>
</evidence>
<dbReference type="Pfam" id="PF00633">
    <property type="entry name" value="HHH"/>
    <property type="match status" value="1"/>
</dbReference>
<dbReference type="InterPro" id="IPR003651">
    <property type="entry name" value="Endonuclease3_FeS-loop_motif"/>
</dbReference>
<feature type="binding site" evidence="10">
    <location>
        <position position="188"/>
    </location>
    <ligand>
        <name>[4Fe-4S] cluster</name>
        <dbReference type="ChEBI" id="CHEBI:49883"/>
    </ligand>
</feature>
<evidence type="ECO:0000256" key="6">
    <source>
        <dbReference type="ARBA" id="ARBA00023004"/>
    </source>
</evidence>
<keyword evidence="10" id="KW-0456">Lyase</keyword>
<dbReference type="PROSITE" id="PS01155">
    <property type="entry name" value="ENDONUCLEASE_III_2"/>
    <property type="match status" value="1"/>
</dbReference>
<dbReference type="InterPro" id="IPR005759">
    <property type="entry name" value="Nth"/>
</dbReference>
<keyword evidence="10" id="KW-0238">DNA-binding</keyword>
<dbReference type="EMBL" id="JAHBCL010000010">
    <property type="protein sequence ID" value="MBS7526408.1"/>
    <property type="molecule type" value="Genomic_DNA"/>
</dbReference>
<keyword evidence="13" id="KW-1185">Reference proteome</keyword>
<feature type="binding site" evidence="10">
    <location>
        <position position="195"/>
    </location>
    <ligand>
        <name>[4Fe-4S] cluster</name>
        <dbReference type="ChEBI" id="CHEBI:49883"/>
    </ligand>
</feature>
<evidence type="ECO:0000256" key="3">
    <source>
        <dbReference type="ARBA" id="ARBA00022723"/>
    </source>
</evidence>
<evidence type="ECO:0000256" key="7">
    <source>
        <dbReference type="ARBA" id="ARBA00023014"/>
    </source>
</evidence>
<comment type="cofactor">
    <cofactor evidence="10">
        <name>[4Fe-4S] cluster</name>
        <dbReference type="ChEBI" id="CHEBI:49883"/>
    </cofactor>
    <text evidence="10">Binds 1 [4Fe-4S] cluster.</text>
</comment>
<dbReference type="CDD" id="cd00056">
    <property type="entry name" value="ENDO3c"/>
    <property type="match status" value="1"/>
</dbReference>
<dbReference type="Pfam" id="PF00730">
    <property type="entry name" value="HhH-GPD"/>
    <property type="match status" value="1"/>
</dbReference>
<dbReference type="HAMAP" id="MF_00942">
    <property type="entry name" value="Nth"/>
    <property type="match status" value="1"/>
</dbReference>
<evidence type="ECO:0000256" key="1">
    <source>
        <dbReference type="ARBA" id="ARBA00008343"/>
    </source>
</evidence>
<keyword evidence="12" id="KW-0540">Nuclease</keyword>
<dbReference type="NCBIfam" id="TIGR01083">
    <property type="entry name" value="nth"/>
    <property type="match status" value="1"/>
</dbReference>
<dbReference type="InterPro" id="IPR023170">
    <property type="entry name" value="HhH_base_excis_C"/>
</dbReference>
<keyword evidence="7 10" id="KW-0411">Iron-sulfur</keyword>
<comment type="similarity">
    <text evidence="1 10">Belongs to the Nth/MutY family.</text>
</comment>
<dbReference type="InterPro" id="IPR004036">
    <property type="entry name" value="Endonuclease-III-like_CS2"/>
</dbReference>
<dbReference type="InterPro" id="IPR011257">
    <property type="entry name" value="DNA_glycosylase"/>
</dbReference>
<dbReference type="EC" id="4.2.99.18" evidence="10"/>
<evidence type="ECO:0000259" key="11">
    <source>
        <dbReference type="SMART" id="SM00478"/>
    </source>
</evidence>
<evidence type="ECO:0000256" key="2">
    <source>
        <dbReference type="ARBA" id="ARBA00022485"/>
    </source>
</evidence>
<keyword evidence="12" id="KW-0255">Endonuclease</keyword>
<keyword evidence="2 10" id="KW-0004">4Fe-4S</keyword>
<dbReference type="SMART" id="SM00478">
    <property type="entry name" value="ENDO3c"/>
    <property type="match status" value="1"/>
</dbReference>
<keyword evidence="3 10" id="KW-0479">Metal-binding</keyword>
<keyword evidence="8 10" id="KW-0234">DNA repair</keyword>
<evidence type="ECO:0000313" key="13">
    <source>
        <dbReference type="Proteomes" id="UP000746471"/>
    </source>
</evidence>
<dbReference type="PANTHER" id="PTHR10359">
    <property type="entry name" value="A/G-SPECIFIC ADENINE GLYCOSYLASE/ENDONUCLEASE III"/>
    <property type="match status" value="1"/>
</dbReference>
<dbReference type="InterPro" id="IPR000445">
    <property type="entry name" value="HhH_motif"/>
</dbReference>
<organism evidence="12 13">
    <name type="scientific">Fusibacter paucivorans</name>
    <dbReference type="NCBI Taxonomy" id="76009"/>
    <lineage>
        <taxon>Bacteria</taxon>
        <taxon>Bacillati</taxon>
        <taxon>Bacillota</taxon>
        <taxon>Clostridia</taxon>
        <taxon>Eubacteriales</taxon>
        <taxon>Eubacteriales Family XII. Incertae Sedis</taxon>
        <taxon>Fusibacter</taxon>
    </lineage>
</organism>
<feature type="binding site" evidence="10">
    <location>
        <position position="204"/>
    </location>
    <ligand>
        <name>[4Fe-4S] cluster</name>
        <dbReference type="ChEBI" id="CHEBI:49883"/>
    </ligand>
</feature>
<name>A0ABS5PMM6_9FIRM</name>
<dbReference type="InterPro" id="IPR004035">
    <property type="entry name" value="Endouclease-III_FeS-bd_BS"/>
</dbReference>
<gene>
    <name evidence="10 12" type="primary">nth</name>
    <name evidence="12" type="ORF">KHM83_06940</name>
</gene>
<evidence type="ECO:0000256" key="9">
    <source>
        <dbReference type="ARBA" id="ARBA00023295"/>
    </source>
</evidence>
<keyword evidence="5 10" id="KW-0378">Hydrolase</keyword>
<dbReference type="SMART" id="SM00525">
    <property type="entry name" value="FES"/>
    <property type="match status" value="1"/>
</dbReference>
<sequence length="225" mass="25007">MLSKYKIQKVLAALEALYPDAKAELDFQDPFQLLVATVLSAQCTDVRVNLVTKELFPVIPTPADLMMMPVSKLETVIKPCGLYKSKAKNLHEAAKALVEVHNSQIPRDIETLMTLPGVGKKTANVVVSNAFGIPAIAVDTHVFRVSNRIGLAEAGTVEKTEEQLMANLPKSKWSKTHHMIIFHGRRVCKARKPACDTCTIAPWCEYYKSLTPKIPKKNVRGRKDE</sequence>
<dbReference type="Gene3D" id="1.10.340.30">
    <property type="entry name" value="Hypothetical protein, domain 2"/>
    <property type="match status" value="1"/>
</dbReference>
<dbReference type="Gene3D" id="1.10.1670.10">
    <property type="entry name" value="Helix-hairpin-Helix base-excision DNA repair enzymes (C-terminal)"/>
    <property type="match status" value="1"/>
</dbReference>
<feature type="binding site" evidence="10">
    <location>
        <position position="198"/>
    </location>
    <ligand>
        <name>[4Fe-4S] cluster</name>
        <dbReference type="ChEBI" id="CHEBI:49883"/>
    </ligand>
</feature>
<dbReference type="PANTHER" id="PTHR10359:SF18">
    <property type="entry name" value="ENDONUCLEASE III"/>
    <property type="match status" value="1"/>
</dbReference>